<dbReference type="GO" id="GO:0005886">
    <property type="term" value="C:plasma membrane"/>
    <property type="evidence" value="ECO:0007669"/>
    <property type="project" value="UniProtKB-SubCell"/>
</dbReference>
<dbReference type="Pfam" id="PF02687">
    <property type="entry name" value="FtsX"/>
    <property type="match status" value="2"/>
</dbReference>
<comment type="caution">
    <text evidence="8">The sequence shown here is derived from an EMBL/GenBank/DDBJ whole genome shotgun (WGS) entry which is preliminary data.</text>
</comment>
<keyword evidence="9" id="KW-1185">Reference proteome</keyword>
<dbReference type="EMBL" id="MZGV01000075">
    <property type="protein sequence ID" value="OPJ57702.1"/>
    <property type="molecule type" value="Genomic_DNA"/>
</dbReference>
<dbReference type="PANTHER" id="PTHR30287:SF2">
    <property type="entry name" value="BLL1001 PROTEIN"/>
    <property type="match status" value="1"/>
</dbReference>
<keyword evidence="5 6" id="KW-0472">Membrane</keyword>
<feature type="transmembrane region" description="Helical" evidence="6">
    <location>
        <begin position="412"/>
        <end position="433"/>
    </location>
</feature>
<dbReference type="InterPro" id="IPR003838">
    <property type="entry name" value="ABC3_permease_C"/>
</dbReference>
<proteinExistence type="predicted"/>
<accession>A0A1V4ICG8</accession>
<keyword evidence="4 6" id="KW-1133">Transmembrane helix</keyword>
<keyword evidence="3 6" id="KW-0812">Transmembrane</keyword>
<feature type="transmembrane region" description="Helical" evidence="6">
    <location>
        <begin position="338"/>
        <end position="361"/>
    </location>
</feature>
<evidence type="ECO:0000313" key="8">
    <source>
        <dbReference type="EMBL" id="OPJ57702.1"/>
    </source>
</evidence>
<evidence type="ECO:0000256" key="1">
    <source>
        <dbReference type="ARBA" id="ARBA00004651"/>
    </source>
</evidence>
<feature type="domain" description="ABC3 transporter permease C-terminal" evidence="7">
    <location>
        <begin position="647"/>
        <end position="764"/>
    </location>
</feature>
<dbReference type="InterPro" id="IPR038766">
    <property type="entry name" value="Membrane_comp_ABC_pdt"/>
</dbReference>
<evidence type="ECO:0000256" key="3">
    <source>
        <dbReference type="ARBA" id="ARBA00022692"/>
    </source>
</evidence>
<feature type="domain" description="ABC3 transporter permease C-terminal" evidence="7">
    <location>
        <begin position="251"/>
        <end position="357"/>
    </location>
</feature>
<feature type="transmembrane region" description="Helical" evidence="6">
    <location>
        <begin position="299"/>
        <end position="318"/>
    </location>
</feature>
<dbReference type="PANTHER" id="PTHR30287">
    <property type="entry name" value="MEMBRANE COMPONENT OF PREDICTED ABC SUPERFAMILY METABOLITE UPTAKE TRANSPORTER"/>
    <property type="match status" value="1"/>
</dbReference>
<name>A0A1V4ICG8_9CLOT</name>
<dbReference type="STRING" id="1450648.CLORY_39720"/>
<evidence type="ECO:0000259" key="7">
    <source>
        <dbReference type="Pfam" id="PF02687"/>
    </source>
</evidence>
<evidence type="ECO:0000256" key="6">
    <source>
        <dbReference type="SAM" id="Phobius"/>
    </source>
</evidence>
<evidence type="ECO:0000313" key="9">
    <source>
        <dbReference type="Proteomes" id="UP000190080"/>
    </source>
</evidence>
<feature type="transmembrane region" description="Helical" evidence="6">
    <location>
        <begin position="240"/>
        <end position="268"/>
    </location>
</feature>
<dbReference type="OrthoDB" id="9766372at2"/>
<keyword evidence="2" id="KW-1003">Cell membrane</keyword>
<protein>
    <submittedName>
        <fullName evidence="8">FtsX-like permease family protein</fullName>
    </submittedName>
</protein>
<gene>
    <name evidence="8" type="ORF">CLORY_39720</name>
</gene>
<comment type="subcellular location">
    <subcellularLocation>
        <location evidence="1">Cell membrane</location>
        <topology evidence="1">Multi-pass membrane protein</topology>
    </subcellularLocation>
</comment>
<feature type="transmembrane region" description="Helical" evidence="6">
    <location>
        <begin position="642"/>
        <end position="664"/>
    </location>
</feature>
<evidence type="ECO:0000256" key="2">
    <source>
        <dbReference type="ARBA" id="ARBA00022475"/>
    </source>
</evidence>
<reference evidence="8 9" key="1">
    <citation type="submission" date="2017-03" db="EMBL/GenBank/DDBJ databases">
        <title>Genome sequence of Clostridium oryzae DSM 28571.</title>
        <authorList>
            <person name="Poehlein A."/>
            <person name="Daniel R."/>
        </authorList>
    </citation>
    <scope>NUCLEOTIDE SEQUENCE [LARGE SCALE GENOMIC DNA]</scope>
    <source>
        <strain evidence="8 9">DSM 28571</strain>
    </source>
</reference>
<evidence type="ECO:0000256" key="5">
    <source>
        <dbReference type="ARBA" id="ARBA00023136"/>
    </source>
</evidence>
<dbReference type="AlphaFoldDB" id="A0A1V4ICG8"/>
<feature type="transmembrane region" description="Helical" evidence="6">
    <location>
        <begin position="12"/>
        <end position="37"/>
    </location>
</feature>
<sequence>MWIKNFRHKKLQTLMIFMIIMLCSMLLIASVSILVSLNKPFKKLAKECHSATAVVYPYSTDDKDVNILGQQFVKLTEVKKVEYVRIHYITERLSFEDKKIKGFIDLTKYNASVFGKIRYLQGNKSAAEKLKNNECIIPACISNEYNIKIGDSIKLELVGGDVDYKVRGIYADPYNTSSSFDSNILTKELPKGVSQKLCVYLYGKKGITGSKLQDAFRKKHDGQMNGQMVTLQQTVDSSLIAAHIVGSVFLAIGIIMLFVSCIIINFMIKSAMIADSKSIAVYKTMGYTSSDILNMYLKFYFAVVSLGCIIGIGSSVFLSDIILASVFKNMGQSVDNNILALGIPGYIIIVGFVLGIIYRIIGKTKNVKPVYALNGMSNSNTHKKKEYKGDSKMQFSPIGIALRTLMRNKKGAAHIVITCIVTIFSINFAVVSLDVAHTLKSNNDYWLGVDKCDVMVSITDSKQYKKVENIIRKDKRVNYYLESNMSKKIAMKWKKGMDDTIISGFVFNDFSRTKLPIVEGRNPKASNEIAIASKVAGELHKTVGDYMQVYLQGGKSVNFLITGIFQTYYQLGYACRLTKSAYTDNNYRFNYDHFSIYLKNKNDMKAFMKDIKKKIKSSGNVFARTEAFSSIMDMIVAPQNSAIPPVVAVVLLVGAINIFCIVLLKNASSKRINGIYKCLGYSTWHLILSNLYYVGIIAAASIVVALPLIVNFYPLIMRTCLAMFGFLKYPVTYNYYHIALANLVVFIFFIMSTMISSRSLKKVSVRELVQE</sequence>
<feature type="transmembrane region" description="Helical" evidence="6">
    <location>
        <begin position="735"/>
        <end position="756"/>
    </location>
</feature>
<evidence type="ECO:0000256" key="4">
    <source>
        <dbReference type="ARBA" id="ARBA00022989"/>
    </source>
</evidence>
<feature type="transmembrane region" description="Helical" evidence="6">
    <location>
        <begin position="691"/>
        <end position="715"/>
    </location>
</feature>
<organism evidence="8 9">
    <name type="scientific">Clostridium oryzae</name>
    <dbReference type="NCBI Taxonomy" id="1450648"/>
    <lineage>
        <taxon>Bacteria</taxon>
        <taxon>Bacillati</taxon>
        <taxon>Bacillota</taxon>
        <taxon>Clostridia</taxon>
        <taxon>Eubacteriales</taxon>
        <taxon>Clostridiaceae</taxon>
        <taxon>Clostridium</taxon>
    </lineage>
</organism>
<dbReference type="RefSeq" id="WP_079427770.1">
    <property type="nucleotide sequence ID" value="NZ_MZGV01000075.1"/>
</dbReference>
<dbReference type="Proteomes" id="UP000190080">
    <property type="component" value="Unassembled WGS sequence"/>
</dbReference>